<dbReference type="SUPFAM" id="SSF54928">
    <property type="entry name" value="RNA-binding domain, RBD"/>
    <property type="match status" value="1"/>
</dbReference>
<sequence>MTTSHPPLPRPEGVKADGRLGSDWLSGKRSEVRIHSSAFKMAATRASSRRVFELFVSRIHWTLATKELRDYFAQFGTVRRCMLPFDKETGFHKGYCWVGFSSEEGLRNALQKESHILDGIKLQVRQQKPRSFRSQYTNEGETDMS</sequence>
<keyword evidence="1 2" id="KW-0694">RNA-binding</keyword>
<dbReference type="PROSITE" id="PS50102">
    <property type="entry name" value="RRM"/>
    <property type="match status" value="1"/>
</dbReference>
<reference evidence="4" key="2">
    <citation type="submission" date="2025-08" db="UniProtKB">
        <authorList>
            <consortium name="Ensembl"/>
        </authorList>
    </citation>
    <scope>IDENTIFICATION</scope>
</reference>
<accession>A0A452HDT5</accession>
<dbReference type="InterPro" id="IPR012677">
    <property type="entry name" value="Nucleotide-bd_a/b_plait_sf"/>
</dbReference>
<dbReference type="InterPro" id="IPR034152">
    <property type="entry name" value="SLIRP_RRM"/>
</dbReference>
<evidence type="ECO:0000259" key="3">
    <source>
        <dbReference type="PROSITE" id="PS50102"/>
    </source>
</evidence>
<dbReference type="STRING" id="38772.ENSGAGP00000012968"/>
<reference evidence="5" key="1">
    <citation type="journal article" date="2017" name="PLoS ONE">
        <title>The Agassiz's desert tortoise genome provides a resource for the conservation of a threatened species.</title>
        <authorList>
            <person name="Tollis M."/>
            <person name="DeNardo D.F."/>
            <person name="Cornelius J.A."/>
            <person name="Dolby G.A."/>
            <person name="Edwards T."/>
            <person name="Henen B.T."/>
            <person name="Karl A.E."/>
            <person name="Murphy R.W."/>
            <person name="Kusumi K."/>
        </authorList>
    </citation>
    <scope>NUCLEOTIDE SEQUENCE [LARGE SCALE GENOMIC DNA]</scope>
</reference>
<proteinExistence type="predicted"/>
<dbReference type="AlphaFoldDB" id="A0A452HDT5"/>
<dbReference type="Pfam" id="PF00076">
    <property type="entry name" value="RRM_1"/>
    <property type="match status" value="1"/>
</dbReference>
<reference evidence="4" key="3">
    <citation type="submission" date="2025-09" db="UniProtKB">
        <authorList>
            <consortium name="Ensembl"/>
        </authorList>
    </citation>
    <scope>IDENTIFICATION</scope>
</reference>
<protein>
    <recommendedName>
        <fullName evidence="3">RRM domain-containing protein</fullName>
    </recommendedName>
</protein>
<evidence type="ECO:0000313" key="5">
    <source>
        <dbReference type="Proteomes" id="UP000291020"/>
    </source>
</evidence>
<name>A0A452HDT5_9SAUR</name>
<feature type="domain" description="RRM" evidence="3">
    <location>
        <begin position="52"/>
        <end position="139"/>
    </location>
</feature>
<dbReference type="Ensembl" id="ENSGAGT00000014862.1">
    <property type="protein sequence ID" value="ENSGAGP00000012968.1"/>
    <property type="gene ID" value="ENSGAGG00000009953.1"/>
</dbReference>
<dbReference type="CDD" id="cd12242">
    <property type="entry name" value="RRM_SLIRP"/>
    <property type="match status" value="1"/>
</dbReference>
<dbReference type="InterPro" id="IPR000504">
    <property type="entry name" value="RRM_dom"/>
</dbReference>
<dbReference type="InterPro" id="IPR035979">
    <property type="entry name" value="RBD_domain_sf"/>
</dbReference>
<dbReference type="Gene3D" id="3.30.70.330">
    <property type="match status" value="1"/>
</dbReference>
<keyword evidence="5" id="KW-1185">Reference proteome</keyword>
<dbReference type="PANTHER" id="PTHR48027">
    <property type="entry name" value="HETEROGENEOUS NUCLEAR RIBONUCLEOPROTEIN 87F-RELATED"/>
    <property type="match status" value="1"/>
</dbReference>
<evidence type="ECO:0000256" key="1">
    <source>
        <dbReference type="ARBA" id="ARBA00022884"/>
    </source>
</evidence>
<organism evidence="4 5">
    <name type="scientific">Gopherus agassizii</name>
    <name type="common">Agassiz's desert tortoise</name>
    <dbReference type="NCBI Taxonomy" id="38772"/>
    <lineage>
        <taxon>Eukaryota</taxon>
        <taxon>Metazoa</taxon>
        <taxon>Chordata</taxon>
        <taxon>Craniata</taxon>
        <taxon>Vertebrata</taxon>
        <taxon>Euteleostomi</taxon>
        <taxon>Archelosauria</taxon>
        <taxon>Testudinata</taxon>
        <taxon>Testudines</taxon>
        <taxon>Cryptodira</taxon>
        <taxon>Durocryptodira</taxon>
        <taxon>Testudinoidea</taxon>
        <taxon>Testudinidae</taxon>
        <taxon>Gopherus</taxon>
    </lineage>
</organism>
<dbReference type="SMART" id="SM00360">
    <property type="entry name" value="RRM"/>
    <property type="match status" value="1"/>
</dbReference>
<dbReference type="Proteomes" id="UP000291020">
    <property type="component" value="Unassembled WGS sequence"/>
</dbReference>
<evidence type="ECO:0000256" key="2">
    <source>
        <dbReference type="PROSITE-ProRule" id="PRU00176"/>
    </source>
</evidence>
<dbReference type="InterPro" id="IPR052462">
    <property type="entry name" value="SLIRP/GR-RBP-like"/>
</dbReference>
<dbReference type="FunFam" id="3.30.70.330:FF:000494">
    <property type="entry name" value="28 kDa ribonucleoprotein, chloroplastic"/>
    <property type="match status" value="1"/>
</dbReference>
<dbReference type="GO" id="GO:0003723">
    <property type="term" value="F:RNA binding"/>
    <property type="evidence" value="ECO:0007669"/>
    <property type="project" value="UniProtKB-UniRule"/>
</dbReference>
<evidence type="ECO:0000313" key="4">
    <source>
        <dbReference type="Ensembl" id="ENSGAGP00000012968.1"/>
    </source>
</evidence>